<evidence type="ECO:0000256" key="1">
    <source>
        <dbReference type="SAM" id="MobiDB-lite"/>
    </source>
</evidence>
<name>A0ABQ2ZAR5_9ACTN</name>
<comment type="caution">
    <text evidence="2">The sequence shown here is derived from an EMBL/GenBank/DDBJ whole genome shotgun (WGS) entry which is preliminary data.</text>
</comment>
<accession>A0ABQ2ZAR5</accession>
<dbReference type="EMBL" id="BMUT01000018">
    <property type="protein sequence ID" value="GGY07299.1"/>
    <property type="molecule type" value="Genomic_DNA"/>
</dbReference>
<protein>
    <submittedName>
        <fullName evidence="2">Uncharacterized protein</fullName>
    </submittedName>
</protein>
<organism evidence="2 3">
    <name type="scientific">Streptomyces hiroshimensis</name>
    <dbReference type="NCBI Taxonomy" id="66424"/>
    <lineage>
        <taxon>Bacteria</taxon>
        <taxon>Bacillati</taxon>
        <taxon>Actinomycetota</taxon>
        <taxon>Actinomycetes</taxon>
        <taxon>Kitasatosporales</taxon>
        <taxon>Streptomycetaceae</taxon>
        <taxon>Streptomyces</taxon>
    </lineage>
</organism>
<feature type="region of interest" description="Disordered" evidence="1">
    <location>
        <begin position="1"/>
        <end position="25"/>
    </location>
</feature>
<feature type="compositionally biased region" description="Basic and acidic residues" evidence="1">
    <location>
        <begin position="11"/>
        <end position="25"/>
    </location>
</feature>
<proteinExistence type="predicted"/>
<gene>
    <name evidence="2" type="ORF">GCM10010324_62740</name>
</gene>
<keyword evidence="3" id="KW-1185">Reference proteome</keyword>
<sequence length="240" mass="26045">MACRSGSDAGGRGDARRRQPDRVASDERMDVTRLLEAASLLVPEAVATGNDITVGDVWDLLVRDEWDIALSLLEELGEGEGGGEGEGDRRPLPPAFWESLAGAAEQLYMERSAAWCHWRVYETRHGVIRADLTLRPAAESRRTTPVPGAGVLRPVWDIGHRSPTGGPAVNVARLWVEGRPALEPGGRSLVRLAPLDPSQWRHLAPGRRITMHEGRDAVGTATVVEVRRPPVAVREGSEGP</sequence>
<evidence type="ECO:0000313" key="2">
    <source>
        <dbReference type="EMBL" id="GGY07299.1"/>
    </source>
</evidence>
<reference evidence="3" key="1">
    <citation type="journal article" date="2019" name="Int. J. Syst. Evol. Microbiol.">
        <title>The Global Catalogue of Microorganisms (GCM) 10K type strain sequencing project: providing services to taxonomists for standard genome sequencing and annotation.</title>
        <authorList>
            <consortium name="The Broad Institute Genomics Platform"/>
            <consortium name="The Broad Institute Genome Sequencing Center for Infectious Disease"/>
            <person name="Wu L."/>
            <person name="Ma J."/>
        </authorList>
    </citation>
    <scope>NUCLEOTIDE SEQUENCE [LARGE SCALE GENOMIC DNA]</scope>
    <source>
        <strain evidence="3">JCM 4586</strain>
    </source>
</reference>
<dbReference type="Proteomes" id="UP000659223">
    <property type="component" value="Unassembled WGS sequence"/>
</dbReference>
<evidence type="ECO:0000313" key="3">
    <source>
        <dbReference type="Proteomes" id="UP000659223"/>
    </source>
</evidence>